<dbReference type="Pfam" id="PF02769">
    <property type="entry name" value="AIRS_C"/>
    <property type="match status" value="1"/>
</dbReference>
<dbReference type="EC" id="2.7.4.16" evidence="2"/>
<dbReference type="RefSeq" id="WP_166850143.1">
    <property type="nucleotide sequence ID" value="NZ_JAAONY010000001.1"/>
</dbReference>
<dbReference type="InterPro" id="IPR016188">
    <property type="entry name" value="PurM-like_N"/>
</dbReference>
<dbReference type="InterPro" id="IPR036676">
    <property type="entry name" value="PurM-like_C_sf"/>
</dbReference>
<dbReference type="GO" id="GO:0009030">
    <property type="term" value="F:thiamine-phosphate kinase activity"/>
    <property type="evidence" value="ECO:0007669"/>
    <property type="project" value="UniProtKB-UniRule"/>
</dbReference>
<dbReference type="Gene3D" id="3.90.650.10">
    <property type="entry name" value="PurM-like C-terminal domain"/>
    <property type="match status" value="1"/>
</dbReference>
<feature type="binding site" evidence="2">
    <location>
        <position position="76"/>
    </location>
    <ligand>
        <name>Mg(2+)</name>
        <dbReference type="ChEBI" id="CHEBI:18420"/>
        <label>4</label>
    </ligand>
</feature>
<dbReference type="GO" id="GO:0000287">
    <property type="term" value="F:magnesium ion binding"/>
    <property type="evidence" value="ECO:0007669"/>
    <property type="project" value="UniProtKB-UniRule"/>
</dbReference>
<organism evidence="5 6">
    <name type="scientific">Pseudoteredinibacter isoporae</name>
    <dbReference type="NCBI Taxonomy" id="570281"/>
    <lineage>
        <taxon>Bacteria</taxon>
        <taxon>Pseudomonadati</taxon>
        <taxon>Pseudomonadota</taxon>
        <taxon>Gammaproteobacteria</taxon>
        <taxon>Cellvibrionales</taxon>
        <taxon>Cellvibrionaceae</taxon>
        <taxon>Pseudoteredinibacter</taxon>
    </lineage>
</organism>
<dbReference type="PIRSF" id="PIRSF005303">
    <property type="entry name" value="Thiam_monoph_kin"/>
    <property type="match status" value="1"/>
</dbReference>
<dbReference type="SUPFAM" id="SSF56042">
    <property type="entry name" value="PurM C-terminal domain-like"/>
    <property type="match status" value="1"/>
</dbReference>
<sequence length="322" mass="34584">MNEFDLIKRYFQSGGLTSPVADGVELGIGDDCALLYPSVDRLLAVSLDTLVADVHFPAQADPALIGERALRVNLSDLAACGAKPRWFTLALTLPEMNKGWLAGFSQGLLRVAREYDIHLVGGDTTKGPLSISVQVHGEVEPKLALRRDKASAGELIYVSGTLGDAAAAVRRFQGELQTDEEAAIYFTDRFYRPTPRVHEAQILAPLVTAAIDISDGLLADLGHICERSEIGATVDLDRLPLSPSLIRSFDEKEAVQLAASGGDDYELCMFVPQTAQAQFEDAAAKLGMPVSLVGSSSSLHNGVKALFRGEPAELDSTGYQHF</sequence>
<keyword evidence="2 5" id="KW-0418">Kinase</keyword>
<dbReference type="InterPro" id="IPR036921">
    <property type="entry name" value="PurM-like_N_sf"/>
</dbReference>
<dbReference type="GO" id="GO:0009229">
    <property type="term" value="P:thiamine diphosphate biosynthetic process"/>
    <property type="evidence" value="ECO:0007669"/>
    <property type="project" value="UniProtKB-UniRule"/>
</dbReference>
<dbReference type="AlphaFoldDB" id="A0A7X0MV88"/>
<gene>
    <name evidence="2" type="primary">thiL</name>
    <name evidence="5" type="ORF">HNR48_001108</name>
</gene>
<dbReference type="InterPro" id="IPR010918">
    <property type="entry name" value="PurM-like_C_dom"/>
</dbReference>
<evidence type="ECO:0000313" key="6">
    <source>
        <dbReference type="Proteomes" id="UP000528457"/>
    </source>
</evidence>
<keyword evidence="2" id="KW-0460">Magnesium</keyword>
<keyword evidence="2" id="KW-0479">Metal-binding</keyword>
<keyword evidence="2 5" id="KW-0808">Transferase</keyword>
<dbReference type="EMBL" id="JACHHT010000001">
    <property type="protein sequence ID" value="MBB6520830.1"/>
    <property type="molecule type" value="Genomic_DNA"/>
</dbReference>
<dbReference type="InParanoid" id="A0A7X0MV88"/>
<dbReference type="GO" id="GO:0009228">
    <property type="term" value="P:thiamine biosynthetic process"/>
    <property type="evidence" value="ECO:0007669"/>
    <property type="project" value="UniProtKB-KW"/>
</dbReference>
<feature type="domain" description="PurM-like N-terminal" evidence="3">
    <location>
        <begin position="29"/>
        <end position="139"/>
    </location>
</feature>
<dbReference type="FunCoup" id="A0A7X0MV88">
    <property type="interactions" value="415"/>
</dbReference>
<feature type="domain" description="PurM-like C-terminal" evidence="4">
    <location>
        <begin position="152"/>
        <end position="294"/>
    </location>
</feature>
<dbReference type="Gene3D" id="3.30.1330.10">
    <property type="entry name" value="PurM-like, N-terminal domain"/>
    <property type="match status" value="1"/>
</dbReference>
<comment type="similarity">
    <text evidence="2">Belongs to the thiamine-monophosphate kinase family.</text>
</comment>
<comment type="pathway">
    <text evidence="2">Cofactor biosynthesis; thiamine diphosphate biosynthesis; thiamine diphosphate from thiamine phosphate: step 1/1.</text>
</comment>
<reference evidence="5 6" key="1">
    <citation type="submission" date="2020-08" db="EMBL/GenBank/DDBJ databases">
        <title>Genomic Encyclopedia of Type Strains, Phase IV (KMG-IV): sequencing the most valuable type-strain genomes for metagenomic binning, comparative biology and taxonomic classification.</title>
        <authorList>
            <person name="Goeker M."/>
        </authorList>
    </citation>
    <scope>NUCLEOTIDE SEQUENCE [LARGE SCALE GENOMIC DNA]</scope>
    <source>
        <strain evidence="5 6">DSM 22368</strain>
    </source>
</reference>
<comment type="miscellaneous">
    <text evidence="2">Reaction mechanism of ThiL seems to utilize a direct, inline transfer of the gamma-phosphate of ATP to TMP rather than a phosphorylated enzyme intermediate.</text>
</comment>
<dbReference type="Pfam" id="PF00586">
    <property type="entry name" value="AIRS"/>
    <property type="match status" value="1"/>
</dbReference>
<keyword evidence="2" id="KW-0547">Nucleotide-binding</keyword>
<dbReference type="InterPro" id="IPR006283">
    <property type="entry name" value="ThiL-like"/>
</dbReference>
<feature type="binding site" evidence="2">
    <location>
        <position position="55"/>
    </location>
    <ligand>
        <name>substrate</name>
    </ligand>
</feature>
<comment type="caution">
    <text evidence="5">The sequence shown here is derived from an EMBL/GenBank/DDBJ whole genome shotgun (WGS) entry which is preliminary data.</text>
</comment>
<feature type="binding site" evidence="2">
    <location>
        <begin position="122"/>
        <end position="123"/>
    </location>
    <ligand>
        <name>ATP</name>
        <dbReference type="ChEBI" id="CHEBI:30616"/>
    </ligand>
</feature>
<feature type="binding site" evidence="2">
    <location>
        <position position="48"/>
    </location>
    <ligand>
        <name>Mg(2+)</name>
        <dbReference type="ChEBI" id="CHEBI:18420"/>
        <label>2</label>
    </ligand>
</feature>
<dbReference type="Proteomes" id="UP000528457">
    <property type="component" value="Unassembled WGS sequence"/>
</dbReference>
<dbReference type="SUPFAM" id="SSF55326">
    <property type="entry name" value="PurM N-terminal domain-like"/>
    <property type="match status" value="1"/>
</dbReference>
<feature type="binding site" evidence="2">
    <location>
        <position position="31"/>
    </location>
    <ligand>
        <name>Mg(2+)</name>
        <dbReference type="ChEBI" id="CHEBI:18420"/>
        <label>4</label>
    </ligand>
</feature>
<name>A0A7X0MV88_9GAMM</name>
<feature type="binding site" evidence="2">
    <location>
        <position position="215"/>
    </location>
    <ligand>
        <name>Mg(2+)</name>
        <dbReference type="ChEBI" id="CHEBI:18420"/>
        <label>5</label>
    </ligand>
</feature>
<feature type="binding site" evidence="2">
    <location>
        <position position="31"/>
    </location>
    <ligand>
        <name>Mg(2+)</name>
        <dbReference type="ChEBI" id="CHEBI:18420"/>
        <label>3</label>
    </ligand>
</feature>
<dbReference type="GO" id="GO:0005524">
    <property type="term" value="F:ATP binding"/>
    <property type="evidence" value="ECO:0007669"/>
    <property type="project" value="UniProtKB-UniRule"/>
</dbReference>
<feature type="binding site" evidence="2">
    <location>
        <position position="263"/>
    </location>
    <ligand>
        <name>substrate</name>
    </ligand>
</feature>
<comment type="function">
    <text evidence="2">Catalyzes the ATP-dependent phosphorylation of thiamine-monophosphate (TMP) to form thiamine-pyrophosphate (TPP), the active form of vitamin B1.</text>
</comment>
<protein>
    <recommendedName>
        <fullName evidence="2">Thiamine-monophosphate kinase</fullName>
        <shortName evidence="2">TMP kinase</shortName>
        <shortName evidence="2">Thiamine-phosphate kinase</shortName>
        <ecNumber evidence="2">2.7.4.16</ecNumber>
    </recommendedName>
</protein>
<keyword evidence="1 2" id="KW-0784">Thiamine biosynthesis</keyword>
<evidence type="ECO:0000259" key="4">
    <source>
        <dbReference type="Pfam" id="PF02769"/>
    </source>
</evidence>
<evidence type="ECO:0000313" key="5">
    <source>
        <dbReference type="EMBL" id="MBB6520830.1"/>
    </source>
</evidence>
<keyword evidence="6" id="KW-1185">Reference proteome</keyword>
<dbReference type="HAMAP" id="MF_02128">
    <property type="entry name" value="TMP_kinase"/>
    <property type="match status" value="1"/>
</dbReference>
<keyword evidence="2" id="KW-0067">ATP-binding</keyword>
<comment type="catalytic activity">
    <reaction evidence="2">
        <text>thiamine phosphate + ATP = thiamine diphosphate + ADP</text>
        <dbReference type="Rhea" id="RHEA:15913"/>
        <dbReference type="ChEBI" id="CHEBI:30616"/>
        <dbReference type="ChEBI" id="CHEBI:37575"/>
        <dbReference type="ChEBI" id="CHEBI:58937"/>
        <dbReference type="ChEBI" id="CHEBI:456216"/>
        <dbReference type="EC" id="2.7.4.16"/>
    </reaction>
</comment>
<feature type="binding site" evidence="2">
    <location>
        <position position="76"/>
    </location>
    <ligand>
        <name>Mg(2+)</name>
        <dbReference type="ChEBI" id="CHEBI:18420"/>
        <label>3</label>
    </ligand>
</feature>
<feature type="binding site" evidence="2">
    <location>
        <position position="48"/>
    </location>
    <ligand>
        <name>Mg(2+)</name>
        <dbReference type="ChEBI" id="CHEBI:18420"/>
        <label>1</label>
    </ligand>
</feature>
<dbReference type="PANTHER" id="PTHR30270">
    <property type="entry name" value="THIAMINE-MONOPHOSPHATE KINASE"/>
    <property type="match status" value="1"/>
</dbReference>
<dbReference type="PANTHER" id="PTHR30270:SF0">
    <property type="entry name" value="THIAMINE-MONOPHOSPHATE KINASE"/>
    <property type="match status" value="1"/>
</dbReference>
<proteinExistence type="inferred from homology"/>
<evidence type="ECO:0000259" key="3">
    <source>
        <dbReference type="Pfam" id="PF00586"/>
    </source>
</evidence>
<feature type="binding site" evidence="2">
    <location>
        <position position="146"/>
    </location>
    <ligand>
        <name>ATP</name>
        <dbReference type="ChEBI" id="CHEBI:30616"/>
    </ligand>
</feature>
<feature type="binding site" evidence="2">
    <location>
        <position position="123"/>
    </location>
    <ligand>
        <name>Mg(2+)</name>
        <dbReference type="ChEBI" id="CHEBI:18420"/>
        <label>1</label>
    </ligand>
</feature>
<evidence type="ECO:0000256" key="2">
    <source>
        <dbReference type="HAMAP-Rule" id="MF_02128"/>
    </source>
</evidence>
<feature type="binding site" evidence="2">
    <location>
        <position position="76"/>
    </location>
    <ligand>
        <name>Mg(2+)</name>
        <dbReference type="ChEBI" id="CHEBI:18420"/>
        <label>2</label>
    </ligand>
</feature>
<feature type="binding site" evidence="2">
    <location>
        <position position="46"/>
    </location>
    <ligand>
        <name>Mg(2+)</name>
        <dbReference type="ChEBI" id="CHEBI:18420"/>
        <label>4</label>
    </ligand>
</feature>
<comment type="caution">
    <text evidence="2">Lacks conserved residue(s) required for the propagation of feature annotation.</text>
</comment>
<feature type="binding site" evidence="2">
    <location>
        <position position="214"/>
    </location>
    <ligand>
        <name>ATP</name>
        <dbReference type="ChEBI" id="CHEBI:30616"/>
    </ligand>
</feature>
<dbReference type="CDD" id="cd02194">
    <property type="entry name" value="ThiL"/>
    <property type="match status" value="1"/>
</dbReference>
<dbReference type="NCBIfam" id="TIGR01379">
    <property type="entry name" value="thiL"/>
    <property type="match status" value="1"/>
</dbReference>
<evidence type="ECO:0000256" key="1">
    <source>
        <dbReference type="ARBA" id="ARBA00022977"/>
    </source>
</evidence>
<feature type="binding site" evidence="2">
    <location>
        <position position="319"/>
    </location>
    <ligand>
        <name>substrate</name>
    </ligand>
</feature>
<accession>A0A7X0MV88</accession>
<feature type="binding site" evidence="2">
    <location>
        <position position="212"/>
    </location>
    <ligand>
        <name>Mg(2+)</name>
        <dbReference type="ChEBI" id="CHEBI:18420"/>
        <label>3</label>
    </ligand>
</feature>
<dbReference type="UniPathway" id="UPA00060">
    <property type="reaction ID" value="UER00142"/>
</dbReference>